<evidence type="ECO:0000313" key="1">
    <source>
        <dbReference type="EMBL" id="HIZ68587.1"/>
    </source>
</evidence>
<dbReference type="InterPro" id="IPR020483">
    <property type="entry name" value="Uncharacterised_YgbA"/>
</dbReference>
<name>A0A9D2JVY5_9BACT</name>
<dbReference type="Pfam" id="PF11756">
    <property type="entry name" value="YgbA_NO"/>
    <property type="match status" value="1"/>
</dbReference>
<evidence type="ECO:0000313" key="2">
    <source>
        <dbReference type="Proteomes" id="UP000824055"/>
    </source>
</evidence>
<dbReference type="EMBL" id="DXBE01000018">
    <property type="protein sequence ID" value="HIZ68587.1"/>
    <property type="molecule type" value="Genomic_DNA"/>
</dbReference>
<comment type="caution">
    <text evidence="1">The sequence shown here is derived from an EMBL/GenBank/DDBJ whole genome shotgun (WGS) entry which is preliminary data.</text>
</comment>
<dbReference type="AlphaFoldDB" id="A0A9D2JVY5"/>
<gene>
    <name evidence="1" type="ORF">H9966_01670</name>
</gene>
<accession>A0A9D2JVY5</accession>
<sequence>MRNCVEEEKDTVELMIRMYCRHREGNKELCADCAQLLDYARERLDRCRFSGNKPSCRKCLVHCYRKDMRARVRAVMRWAGPRMLLYHPVIAVKHLVRDLRK</sequence>
<organism evidence="1 2">
    <name type="scientific">Candidatus Prevotella avicola</name>
    <dbReference type="NCBI Taxonomy" id="2838738"/>
    <lineage>
        <taxon>Bacteria</taxon>
        <taxon>Pseudomonadati</taxon>
        <taxon>Bacteroidota</taxon>
        <taxon>Bacteroidia</taxon>
        <taxon>Bacteroidales</taxon>
        <taxon>Prevotellaceae</taxon>
        <taxon>Prevotella</taxon>
    </lineage>
</organism>
<reference evidence="1" key="1">
    <citation type="journal article" date="2021" name="PeerJ">
        <title>Extensive microbial diversity within the chicken gut microbiome revealed by metagenomics and culture.</title>
        <authorList>
            <person name="Gilroy R."/>
            <person name="Ravi A."/>
            <person name="Getino M."/>
            <person name="Pursley I."/>
            <person name="Horton D.L."/>
            <person name="Alikhan N.F."/>
            <person name="Baker D."/>
            <person name="Gharbi K."/>
            <person name="Hall N."/>
            <person name="Watson M."/>
            <person name="Adriaenssens E.M."/>
            <person name="Foster-Nyarko E."/>
            <person name="Jarju S."/>
            <person name="Secka A."/>
            <person name="Antonio M."/>
            <person name="Oren A."/>
            <person name="Chaudhuri R.R."/>
            <person name="La Ragione R."/>
            <person name="Hildebrand F."/>
            <person name="Pallen M.J."/>
        </authorList>
    </citation>
    <scope>NUCLEOTIDE SEQUENCE</scope>
    <source>
        <strain evidence="1">ChiHecec3B27-8219</strain>
    </source>
</reference>
<dbReference type="NCBIfam" id="NF007714">
    <property type="entry name" value="PRK10410.1-2"/>
    <property type="match status" value="1"/>
</dbReference>
<reference evidence="1" key="2">
    <citation type="submission" date="2021-04" db="EMBL/GenBank/DDBJ databases">
        <authorList>
            <person name="Gilroy R."/>
        </authorList>
    </citation>
    <scope>NUCLEOTIDE SEQUENCE</scope>
    <source>
        <strain evidence="1">ChiHecec3B27-8219</strain>
    </source>
</reference>
<dbReference type="Proteomes" id="UP000824055">
    <property type="component" value="Unassembled WGS sequence"/>
</dbReference>
<protein>
    <submittedName>
        <fullName evidence="1">Nitrous oxide-stimulated promoter family protein</fullName>
    </submittedName>
</protein>
<proteinExistence type="predicted"/>